<dbReference type="EMBL" id="JACXJA010000015">
    <property type="protein sequence ID" value="MBD2862815.1"/>
    <property type="molecule type" value="Genomic_DNA"/>
</dbReference>
<evidence type="ECO:0000256" key="2">
    <source>
        <dbReference type="ARBA" id="ARBA00022801"/>
    </source>
</evidence>
<comment type="cofactor">
    <cofactor evidence="1">
        <name>Mg(2+)</name>
        <dbReference type="ChEBI" id="CHEBI:18420"/>
    </cofactor>
</comment>
<organism evidence="4 5">
    <name type="scientific">Paenibacillus oceani</name>
    <dbReference type="NCBI Taxonomy" id="2772510"/>
    <lineage>
        <taxon>Bacteria</taxon>
        <taxon>Bacillati</taxon>
        <taxon>Bacillota</taxon>
        <taxon>Bacilli</taxon>
        <taxon>Bacillales</taxon>
        <taxon>Paenibacillaceae</taxon>
        <taxon>Paenibacillus</taxon>
    </lineage>
</organism>
<name>A0A927C7W6_9BACL</name>
<evidence type="ECO:0000313" key="5">
    <source>
        <dbReference type="Proteomes" id="UP000639396"/>
    </source>
</evidence>
<dbReference type="Proteomes" id="UP000639396">
    <property type="component" value="Unassembled WGS sequence"/>
</dbReference>
<gene>
    <name evidence="4" type="ORF">IDH45_12550</name>
</gene>
<evidence type="ECO:0000256" key="1">
    <source>
        <dbReference type="ARBA" id="ARBA00001946"/>
    </source>
</evidence>
<reference evidence="4" key="1">
    <citation type="submission" date="2020-09" db="EMBL/GenBank/DDBJ databases">
        <title>A novel bacterium of genus Paenibacillus, isolated from South China Sea.</title>
        <authorList>
            <person name="Huang H."/>
            <person name="Mo K."/>
            <person name="Hu Y."/>
        </authorList>
    </citation>
    <scope>NUCLEOTIDE SEQUENCE</scope>
    <source>
        <strain evidence="4">IB182363</strain>
    </source>
</reference>
<dbReference type="RefSeq" id="WP_190928057.1">
    <property type="nucleotide sequence ID" value="NZ_JACXJA010000015.1"/>
</dbReference>
<feature type="domain" description="Nudix hydrolase" evidence="3">
    <location>
        <begin position="4"/>
        <end position="149"/>
    </location>
</feature>
<evidence type="ECO:0000313" key="4">
    <source>
        <dbReference type="EMBL" id="MBD2862815.1"/>
    </source>
</evidence>
<comment type="caution">
    <text evidence="4">The sequence shown here is derived from an EMBL/GenBank/DDBJ whole genome shotgun (WGS) entry which is preliminary data.</text>
</comment>
<dbReference type="InterPro" id="IPR000086">
    <property type="entry name" value="NUDIX_hydrolase_dom"/>
</dbReference>
<dbReference type="InterPro" id="IPR015797">
    <property type="entry name" value="NUDIX_hydrolase-like_dom_sf"/>
</dbReference>
<dbReference type="PANTHER" id="PTHR43046">
    <property type="entry name" value="GDP-MANNOSE MANNOSYL HYDROLASE"/>
    <property type="match status" value="1"/>
</dbReference>
<dbReference type="AlphaFoldDB" id="A0A927C7W6"/>
<dbReference type="PANTHER" id="PTHR43046:SF14">
    <property type="entry name" value="MUTT_NUDIX FAMILY PROTEIN"/>
    <property type="match status" value="1"/>
</dbReference>
<keyword evidence="5" id="KW-1185">Reference proteome</keyword>
<dbReference type="InterPro" id="IPR020084">
    <property type="entry name" value="NUDIX_hydrolase_CS"/>
</dbReference>
<dbReference type="PROSITE" id="PS00893">
    <property type="entry name" value="NUDIX_BOX"/>
    <property type="match status" value="1"/>
</dbReference>
<dbReference type="SUPFAM" id="SSF55811">
    <property type="entry name" value="Nudix"/>
    <property type="match status" value="1"/>
</dbReference>
<accession>A0A927C7W6</accession>
<dbReference type="GO" id="GO:0016787">
    <property type="term" value="F:hydrolase activity"/>
    <property type="evidence" value="ECO:0007669"/>
    <property type="project" value="UniProtKB-KW"/>
</dbReference>
<dbReference type="Gene3D" id="3.90.79.10">
    <property type="entry name" value="Nucleoside Triphosphate Pyrophosphohydrolase"/>
    <property type="match status" value="1"/>
</dbReference>
<protein>
    <submittedName>
        <fullName evidence="4">NUDIX domain-containing protein</fullName>
    </submittedName>
</protein>
<dbReference type="Pfam" id="PF00293">
    <property type="entry name" value="NUDIX"/>
    <property type="match status" value="1"/>
</dbReference>
<evidence type="ECO:0000259" key="3">
    <source>
        <dbReference type="PROSITE" id="PS51462"/>
    </source>
</evidence>
<keyword evidence="2" id="KW-0378">Hydrolase</keyword>
<dbReference type="PROSITE" id="PS51462">
    <property type="entry name" value="NUDIX"/>
    <property type="match status" value="1"/>
</dbReference>
<sequence length="149" mass="16808">MNILFRNIVRAVIVHDNKMLIAQMKGAHSFLPGGGVEPGEGAKNALARELYEELGVECQIGRFLGVVETHRTDELGRLHHEVSHLFVASSDHLQSHNAPNSVEAHLEFYWIEFSTDSIKRNNVLPTVLQEHIVSLKTANRSEWITTFEL</sequence>
<proteinExistence type="predicted"/>